<keyword evidence="2" id="KW-1185">Reference proteome</keyword>
<dbReference type="SUPFAM" id="SSF103642">
    <property type="entry name" value="Sec-C motif"/>
    <property type="match status" value="1"/>
</dbReference>
<dbReference type="OrthoDB" id="9814022at2"/>
<proteinExistence type="predicted"/>
<protein>
    <recommendedName>
        <fullName evidence="3">Zinc chelation protein SecC</fullName>
    </recommendedName>
</protein>
<dbReference type="PANTHER" id="PTHR33747">
    <property type="entry name" value="UPF0225 PROTEIN SCO1677"/>
    <property type="match status" value="1"/>
</dbReference>
<dbReference type="PANTHER" id="PTHR33747:SF1">
    <property type="entry name" value="ADENYLATE CYCLASE-ASSOCIATED CAP C-TERMINAL DOMAIN-CONTAINING PROTEIN"/>
    <property type="match status" value="1"/>
</dbReference>
<dbReference type="Gene3D" id="3.10.450.50">
    <property type="match status" value="1"/>
</dbReference>
<dbReference type="AlphaFoldDB" id="A0A2A2IFH9"/>
<dbReference type="InterPro" id="IPR004027">
    <property type="entry name" value="SEC_C_motif"/>
</dbReference>
<dbReference type="Pfam" id="PF02810">
    <property type="entry name" value="SEC-C"/>
    <property type="match status" value="1"/>
</dbReference>
<accession>A0A2A2IFH9</accession>
<dbReference type="EMBL" id="NPOA01000006">
    <property type="protein sequence ID" value="PAV29833.1"/>
    <property type="molecule type" value="Genomic_DNA"/>
</dbReference>
<gene>
    <name evidence="1" type="ORF">CIL05_09540</name>
</gene>
<name>A0A2A2IFH9_9BACI</name>
<sequence>MEKNIKKVITGAKKFRKEQEEKQYQKFWAEIKVPFTLDEGLKKYTKYELDAIRKTLNIKNASTLKKGELIALLQERIPEYLEYIAFHLDLERFRLLTNIANNSGQMIAPMLKDNQIEYFRKNGLLYTGTFEGKKILAVPDELVEQISAWKNNVKLKAAVSRNTEWIKLTRGILYYYGTLSGTQLVNMLEEFTKETVDFAEYLTVIHRANSYHKEIYIDERYFSNNRVLDPERVQKEHQSRSSVPFYPFTKQQLLAAGEPGFVEKNQSYMQLVKFLTNNFEIDREEADDYAEEMVYAARIGDGPNDVLSYLSHTFELDDMEIVQYLTDKITHLMNNTREWFLKGYTSTELFAQEKKHLRPLPTTKLNSSDDKKAVKVGRNDPCPCGSGKKYKKCCGR</sequence>
<evidence type="ECO:0008006" key="3">
    <source>
        <dbReference type="Google" id="ProtNLM"/>
    </source>
</evidence>
<organism evidence="1 2">
    <name type="scientific">Virgibacillus profundi</name>
    <dbReference type="NCBI Taxonomy" id="2024555"/>
    <lineage>
        <taxon>Bacteria</taxon>
        <taxon>Bacillati</taxon>
        <taxon>Bacillota</taxon>
        <taxon>Bacilli</taxon>
        <taxon>Bacillales</taxon>
        <taxon>Bacillaceae</taxon>
        <taxon>Virgibacillus</taxon>
    </lineage>
</organism>
<evidence type="ECO:0000313" key="1">
    <source>
        <dbReference type="EMBL" id="PAV29833.1"/>
    </source>
</evidence>
<dbReference type="Proteomes" id="UP000218887">
    <property type="component" value="Unassembled WGS sequence"/>
</dbReference>
<evidence type="ECO:0000313" key="2">
    <source>
        <dbReference type="Proteomes" id="UP000218887"/>
    </source>
</evidence>
<reference evidence="1 2" key="1">
    <citation type="submission" date="2017-08" db="EMBL/GenBank/DDBJ databases">
        <title>Virgibacillus indicus sp. nov. and Virgibacillus profoundi sp. nov, two moderately halophilic bacteria isolated from marine sediment by using the Microfluidic Streak Plate.</title>
        <authorList>
            <person name="Xu B."/>
            <person name="Hu B."/>
            <person name="Wang J."/>
            <person name="Zhu Y."/>
            <person name="Huang L."/>
            <person name="Du W."/>
            <person name="Huang Y."/>
        </authorList>
    </citation>
    <scope>NUCLEOTIDE SEQUENCE [LARGE SCALE GENOMIC DNA]</scope>
    <source>
        <strain evidence="1 2">IO3-P3-H5</strain>
    </source>
</reference>
<comment type="caution">
    <text evidence="1">The sequence shown here is derived from an EMBL/GenBank/DDBJ whole genome shotgun (WGS) entry which is preliminary data.</text>
</comment>